<dbReference type="Gene3D" id="3.40.50.720">
    <property type="entry name" value="NAD(P)-binding Rossmann-like Domain"/>
    <property type="match status" value="1"/>
</dbReference>
<dbReference type="AlphaFoldDB" id="A0A1T4MFX2"/>
<dbReference type="OrthoDB" id="9811743at2"/>
<feature type="domain" description="NAD-dependent epimerase/dehydratase" evidence="2">
    <location>
        <begin position="3"/>
        <end position="274"/>
    </location>
</feature>
<reference evidence="3 4" key="1">
    <citation type="submission" date="2017-02" db="EMBL/GenBank/DDBJ databases">
        <authorList>
            <person name="Peterson S.W."/>
        </authorList>
    </citation>
    <scope>NUCLEOTIDE SEQUENCE [LARGE SCALE GENOMIC DNA]</scope>
    <source>
        <strain evidence="3 4">ATCC 700028</strain>
    </source>
</reference>
<sequence length="345" mass="40010">MAIVVTGGAGFIGSHLVEELLKKGEDTIVIDNFHDYYDQDIKIKNVLESLNKVELLEKILSEKEKEQKINKLIELINKDNYSLYFSDIRDKRKIEKIFKNNKIEMVINLAGLAGVRPSLLDPLEYESVNVSGYLNILEFCRKYNVKKVIQASSSSIYGNNKKVPFEENDIVDFTISPYGASKKSSELHSYVYYKLYGIDNIQFRFFTVYGPRQRPDLAIYKFLKKILNDEPIDFYGDGNTYRDYTYVKDIVDGIVKGIKYLRSKDDIYEIINLGRSKPVSLKEMVETIEKEVNKKAIYHVMPMQPGDVDKTYGNIEKAKELLEYEPRTDFKNGIHKFVKWYLGGK</sequence>
<evidence type="ECO:0000259" key="2">
    <source>
        <dbReference type="Pfam" id="PF01370"/>
    </source>
</evidence>
<dbReference type="Proteomes" id="UP000191153">
    <property type="component" value="Unassembled WGS sequence"/>
</dbReference>
<proteinExistence type="predicted"/>
<keyword evidence="1" id="KW-0520">NAD</keyword>
<evidence type="ECO:0000313" key="3">
    <source>
        <dbReference type="EMBL" id="SJZ65761.1"/>
    </source>
</evidence>
<dbReference type="InterPro" id="IPR036291">
    <property type="entry name" value="NAD(P)-bd_dom_sf"/>
</dbReference>
<dbReference type="STRING" id="180163.SAMN02745174_01205"/>
<protein>
    <submittedName>
        <fullName evidence="3">UDP-glucuronate 4-epimerase</fullName>
    </submittedName>
</protein>
<organism evidence="3 4">
    <name type="scientific">Cetobacterium ceti</name>
    <dbReference type="NCBI Taxonomy" id="180163"/>
    <lineage>
        <taxon>Bacteria</taxon>
        <taxon>Fusobacteriati</taxon>
        <taxon>Fusobacteriota</taxon>
        <taxon>Fusobacteriia</taxon>
        <taxon>Fusobacteriales</taxon>
        <taxon>Fusobacteriaceae</taxon>
        <taxon>Cetobacterium</taxon>
    </lineage>
</organism>
<accession>A0A1T4MFX2</accession>
<gene>
    <name evidence="3" type="ORF">SAMN02745174_01205</name>
</gene>
<evidence type="ECO:0000313" key="4">
    <source>
        <dbReference type="Proteomes" id="UP000191153"/>
    </source>
</evidence>
<dbReference type="InterPro" id="IPR001509">
    <property type="entry name" value="Epimerase_deHydtase"/>
</dbReference>
<name>A0A1T4MFX2_9FUSO</name>
<dbReference type="SUPFAM" id="SSF51735">
    <property type="entry name" value="NAD(P)-binding Rossmann-fold domains"/>
    <property type="match status" value="1"/>
</dbReference>
<keyword evidence="4" id="KW-1185">Reference proteome</keyword>
<dbReference type="Gene3D" id="3.90.25.10">
    <property type="entry name" value="UDP-galactose 4-epimerase, domain 1"/>
    <property type="match status" value="1"/>
</dbReference>
<dbReference type="EMBL" id="FUWX01000008">
    <property type="protein sequence ID" value="SJZ65761.1"/>
    <property type="molecule type" value="Genomic_DNA"/>
</dbReference>
<evidence type="ECO:0000256" key="1">
    <source>
        <dbReference type="ARBA" id="ARBA00023027"/>
    </source>
</evidence>
<dbReference type="PRINTS" id="PR01713">
    <property type="entry name" value="NUCEPIMERASE"/>
</dbReference>
<dbReference type="RefSeq" id="WP_078693698.1">
    <property type="nucleotide sequence ID" value="NZ_FUWX01000008.1"/>
</dbReference>
<dbReference type="PANTHER" id="PTHR43574">
    <property type="entry name" value="EPIMERASE-RELATED"/>
    <property type="match status" value="1"/>
</dbReference>
<dbReference type="Pfam" id="PF01370">
    <property type="entry name" value="Epimerase"/>
    <property type="match status" value="1"/>
</dbReference>